<keyword evidence="5 8" id="KW-0812">Transmembrane</keyword>
<dbReference type="GO" id="GO:0033214">
    <property type="term" value="P:siderophore-iron import into cell"/>
    <property type="evidence" value="ECO:0007669"/>
    <property type="project" value="TreeGrafter"/>
</dbReference>
<dbReference type="InterPro" id="IPR000522">
    <property type="entry name" value="ABC_transptr_permease_BtuC"/>
</dbReference>
<keyword evidence="3" id="KW-0813">Transport</keyword>
<evidence type="ECO:0000313" key="10">
    <source>
        <dbReference type="Proteomes" id="UP000234789"/>
    </source>
</evidence>
<evidence type="ECO:0000256" key="2">
    <source>
        <dbReference type="ARBA" id="ARBA00007935"/>
    </source>
</evidence>
<dbReference type="SUPFAM" id="SSF81345">
    <property type="entry name" value="ABC transporter involved in vitamin B12 uptake, BtuC"/>
    <property type="match status" value="1"/>
</dbReference>
<keyword evidence="7 8" id="KW-0472">Membrane</keyword>
<dbReference type="Gene3D" id="1.10.3470.10">
    <property type="entry name" value="ABC transporter involved in vitamin B12 uptake, BtuC"/>
    <property type="match status" value="1"/>
</dbReference>
<name>A0A2N5N8C0_9BACL</name>
<keyword evidence="6 8" id="KW-1133">Transmembrane helix</keyword>
<evidence type="ECO:0000256" key="1">
    <source>
        <dbReference type="ARBA" id="ARBA00004651"/>
    </source>
</evidence>
<feature type="transmembrane region" description="Helical" evidence="8">
    <location>
        <begin position="244"/>
        <end position="271"/>
    </location>
</feature>
<dbReference type="EMBL" id="NFEZ01000003">
    <property type="protein sequence ID" value="PLT46575.1"/>
    <property type="molecule type" value="Genomic_DNA"/>
</dbReference>
<dbReference type="OrthoDB" id="9811721at2"/>
<feature type="transmembrane region" description="Helical" evidence="8">
    <location>
        <begin position="65"/>
        <end position="85"/>
    </location>
</feature>
<dbReference type="RefSeq" id="WP_028597087.1">
    <property type="nucleotide sequence ID" value="NZ_BIMM01000033.1"/>
</dbReference>
<evidence type="ECO:0000256" key="7">
    <source>
        <dbReference type="ARBA" id="ARBA00023136"/>
    </source>
</evidence>
<dbReference type="FunFam" id="1.10.3470.10:FF:000001">
    <property type="entry name" value="Vitamin B12 ABC transporter permease BtuC"/>
    <property type="match status" value="1"/>
</dbReference>
<dbReference type="Pfam" id="PF01032">
    <property type="entry name" value="FecCD"/>
    <property type="match status" value="1"/>
</dbReference>
<proteinExistence type="inferred from homology"/>
<dbReference type="Proteomes" id="UP000234789">
    <property type="component" value="Unassembled WGS sequence"/>
</dbReference>
<comment type="caution">
    <text evidence="9">The sequence shown here is derived from an EMBL/GenBank/DDBJ whole genome shotgun (WGS) entry which is preliminary data.</text>
</comment>
<dbReference type="PANTHER" id="PTHR30472">
    <property type="entry name" value="FERRIC ENTEROBACTIN TRANSPORT SYSTEM PERMEASE PROTEIN"/>
    <property type="match status" value="1"/>
</dbReference>
<keyword evidence="4" id="KW-1003">Cell membrane</keyword>
<feature type="transmembrane region" description="Helical" evidence="8">
    <location>
        <begin position="121"/>
        <end position="140"/>
    </location>
</feature>
<feature type="transmembrane region" description="Helical" evidence="8">
    <location>
        <begin position="152"/>
        <end position="173"/>
    </location>
</feature>
<dbReference type="AlphaFoldDB" id="A0A2N5N8C0"/>
<feature type="transmembrane region" description="Helical" evidence="8">
    <location>
        <begin position="97"/>
        <end position="115"/>
    </location>
</feature>
<feature type="transmembrane region" description="Helical" evidence="8">
    <location>
        <begin position="283"/>
        <end position="304"/>
    </location>
</feature>
<accession>A0A2N5N8C0</accession>
<evidence type="ECO:0000313" key="9">
    <source>
        <dbReference type="EMBL" id="PLT46575.1"/>
    </source>
</evidence>
<evidence type="ECO:0000256" key="4">
    <source>
        <dbReference type="ARBA" id="ARBA00022475"/>
    </source>
</evidence>
<dbReference type="CDD" id="cd06550">
    <property type="entry name" value="TM_ABC_iron-siderophores_like"/>
    <property type="match status" value="1"/>
</dbReference>
<sequence>MNLSSNRSKAAGLALGALLLLGCLLLSLAYGFTAIPVKDVVRSFLHFDESSNAHIIVQTSRVPRALTAAAVGACLAVSGTLIQGLTRNPLADASILGINYGASFAIVLAVTLLSVSSLPLLTLLSFSGAAIAAAAVYALGSLGKDGLTPLKIILAGAALGALFSSFTQGMLVLDEQGLNEVIFWLTGSVAGRSFDMLKAVLPVMGCGWAGSLLLARHMNVLTMGDDAAQGLGQRTAFVKLGTGLVIVALAGSSVAVAGPIGFIGLVIPVIARFFSGNDYRWMVPYSAVLGAILVVAADVAGRFIIQPEELPVGVMTAMIGIPAFIAIARKGGIER</sequence>
<evidence type="ECO:0000256" key="8">
    <source>
        <dbReference type="SAM" id="Phobius"/>
    </source>
</evidence>
<evidence type="ECO:0000256" key="3">
    <source>
        <dbReference type="ARBA" id="ARBA00022448"/>
    </source>
</evidence>
<evidence type="ECO:0000256" key="6">
    <source>
        <dbReference type="ARBA" id="ARBA00022989"/>
    </source>
</evidence>
<dbReference type="GO" id="GO:0022857">
    <property type="term" value="F:transmembrane transporter activity"/>
    <property type="evidence" value="ECO:0007669"/>
    <property type="project" value="InterPro"/>
</dbReference>
<dbReference type="PROSITE" id="PS51257">
    <property type="entry name" value="PROKAR_LIPOPROTEIN"/>
    <property type="match status" value="1"/>
</dbReference>
<gene>
    <name evidence="9" type="ORF">B8V81_0799</name>
</gene>
<evidence type="ECO:0000256" key="5">
    <source>
        <dbReference type="ARBA" id="ARBA00022692"/>
    </source>
</evidence>
<comment type="subcellular location">
    <subcellularLocation>
        <location evidence="1">Cell membrane</location>
        <topology evidence="1">Multi-pass membrane protein</topology>
    </subcellularLocation>
</comment>
<organism evidence="9 10">
    <name type="scientific">Paenibacillus pasadenensis</name>
    <dbReference type="NCBI Taxonomy" id="217090"/>
    <lineage>
        <taxon>Bacteria</taxon>
        <taxon>Bacillati</taxon>
        <taxon>Bacillota</taxon>
        <taxon>Bacilli</taxon>
        <taxon>Bacillales</taxon>
        <taxon>Paenibacillaceae</taxon>
        <taxon>Paenibacillus</taxon>
    </lineage>
</organism>
<reference evidence="9 10" key="1">
    <citation type="submission" date="2017-05" db="EMBL/GenBank/DDBJ databases">
        <title>Functional genome analysis of Paenibacillus pasadenensis strain R16: insights on endophytic life style and antifungal activity.</title>
        <authorList>
            <person name="Passera A."/>
            <person name="Marcolungo L."/>
            <person name="Casati P."/>
            <person name="Brasca M."/>
            <person name="Quaglino F."/>
            <person name="Delledonne M."/>
        </authorList>
    </citation>
    <scope>NUCLEOTIDE SEQUENCE [LARGE SCALE GENOMIC DNA]</scope>
    <source>
        <strain evidence="9 10">R16</strain>
    </source>
</reference>
<protein>
    <submittedName>
        <fullName evidence="9">ABC-type Fe3+-siderophore transport system, permease component</fullName>
    </submittedName>
</protein>
<keyword evidence="10" id="KW-1185">Reference proteome</keyword>
<dbReference type="GO" id="GO:0005886">
    <property type="term" value="C:plasma membrane"/>
    <property type="evidence" value="ECO:0007669"/>
    <property type="project" value="UniProtKB-SubCell"/>
</dbReference>
<dbReference type="PANTHER" id="PTHR30472:SF1">
    <property type="entry name" value="FE(3+) DICITRATE TRANSPORT SYSTEM PERMEASE PROTEIN FECC-RELATED"/>
    <property type="match status" value="1"/>
</dbReference>
<feature type="transmembrane region" description="Helical" evidence="8">
    <location>
        <begin position="310"/>
        <end position="328"/>
    </location>
</feature>
<comment type="similarity">
    <text evidence="2">Belongs to the binding-protein-dependent transport system permease family. FecCD subfamily.</text>
</comment>
<dbReference type="InterPro" id="IPR037294">
    <property type="entry name" value="ABC_BtuC-like"/>
</dbReference>